<dbReference type="Proteomes" id="UP000664349">
    <property type="component" value="Unassembled WGS sequence"/>
</dbReference>
<dbReference type="EMBL" id="JAFLRD010000029">
    <property type="protein sequence ID" value="MBO0418298.1"/>
    <property type="molecule type" value="Genomic_DNA"/>
</dbReference>
<evidence type="ECO:0000313" key="1">
    <source>
        <dbReference type="EMBL" id="MBO0418298.1"/>
    </source>
</evidence>
<comment type="caution">
    <text evidence="1">The sequence shown here is derived from an EMBL/GenBank/DDBJ whole genome shotgun (WGS) entry which is preliminary data.</text>
</comment>
<evidence type="ECO:0000313" key="2">
    <source>
        <dbReference type="Proteomes" id="UP000664349"/>
    </source>
</evidence>
<dbReference type="RefSeq" id="WP_162896954.1">
    <property type="nucleotide sequence ID" value="NZ_JAEILV010000031.1"/>
</dbReference>
<accession>A0ABS3GVK3</accession>
<keyword evidence="2" id="KW-1185">Reference proteome</keyword>
<organism evidence="1 2">
    <name type="scientific">Chromobacterium haemolyticum</name>
    <dbReference type="NCBI Taxonomy" id="394935"/>
    <lineage>
        <taxon>Bacteria</taxon>
        <taxon>Pseudomonadati</taxon>
        <taxon>Pseudomonadota</taxon>
        <taxon>Betaproteobacteria</taxon>
        <taxon>Neisseriales</taxon>
        <taxon>Chromobacteriaceae</taxon>
        <taxon>Chromobacterium</taxon>
    </lineage>
</organism>
<sequence length="145" mass="17065">MKIIEIELPFWQNPQFHIITAHQRDIVYAIFRCWDDDTKPELHHSGCVKFTDVIATQVHSKTKPYLPDDFEYRSSICEAIDSDWVSEHIKSIKEWSHEDLAKEDYHHYIVNSHDHQLSIICKNFTAHKTPPISEISFSLLGFDVE</sequence>
<reference evidence="1 2" key="1">
    <citation type="submission" date="2021-03" db="EMBL/GenBank/DDBJ databases">
        <title>First Case of infection caused by Chromobacterium haemolyticum derived from water in China.</title>
        <authorList>
            <person name="Chen J."/>
            <person name="Liu C."/>
        </authorList>
    </citation>
    <scope>NUCLEOTIDE SEQUENCE [LARGE SCALE GENOMIC DNA]</scope>
    <source>
        <strain evidence="1 2">WJ-5</strain>
    </source>
</reference>
<gene>
    <name evidence="1" type="ORF">J1C50_22565</name>
</gene>
<name>A0ABS3GVK3_9NEIS</name>
<protein>
    <submittedName>
        <fullName evidence="1">Uncharacterized protein</fullName>
    </submittedName>
</protein>
<proteinExistence type="predicted"/>